<feature type="region of interest" description="Disordered" evidence="2">
    <location>
        <begin position="266"/>
        <end position="286"/>
    </location>
</feature>
<dbReference type="GO" id="GO:0006897">
    <property type="term" value="P:endocytosis"/>
    <property type="evidence" value="ECO:0007669"/>
    <property type="project" value="TreeGrafter"/>
</dbReference>
<dbReference type="OrthoDB" id="192608at2759"/>
<feature type="compositionally biased region" description="Polar residues" evidence="2">
    <location>
        <begin position="266"/>
        <end position="275"/>
    </location>
</feature>
<dbReference type="VEuPathDB" id="FungiDB:SeMB42_g03131"/>
<dbReference type="InterPro" id="IPR040108">
    <property type="entry name" value="Laa1/Sip1/HEATR5"/>
</dbReference>
<gene>
    <name evidence="4" type="ORF">SeLEV6574_g04171</name>
    <name evidence="5" type="ORF">SeMB42_g03131</name>
</gene>
<dbReference type="GO" id="GO:0005794">
    <property type="term" value="C:Golgi apparatus"/>
    <property type="evidence" value="ECO:0007669"/>
    <property type="project" value="TreeGrafter"/>
</dbReference>
<evidence type="ECO:0000313" key="6">
    <source>
        <dbReference type="Proteomes" id="UP000317494"/>
    </source>
</evidence>
<dbReference type="PANTHER" id="PTHR21663">
    <property type="entry name" value="HYPOTHETICAL HEAT DOMAIN-CONTAINING"/>
    <property type="match status" value="1"/>
</dbReference>
<comment type="similarity">
    <text evidence="1">Belongs to the HEATR5 family.</text>
</comment>
<dbReference type="InterPro" id="IPR011989">
    <property type="entry name" value="ARM-like"/>
</dbReference>
<feature type="compositionally biased region" description="Polar residues" evidence="2">
    <location>
        <begin position="1251"/>
        <end position="1260"/>
    </location>
</feature>
<accession>A0A507D0K9</accession>
<dbReference type="GO" id="GO:0008104">
    <property type="term" value="P:intracellular protein localization"/>
    <property type="evidence" value="ECO:0007669"/>
    <property type="project" value="TreeGrafter"/>
</dbReference>
<evidence type="ECO:0000256" key="1">
    <source>
        <dbReference type="ARBA" id="ARBA00008304"/>
    </source>
</evidence>
<dbReference type="GO" id="GO:0042147">
    <property type="term" value="P:retrograde transport, endosome to Golgi"/>
    <property type="evidence" value="ECO:0007669"/>
    <property type="project" value="TreeGrafter"/>
</dbReference>
<dbReference type="GO" id="GO:0005829">
    <property type="term" value="C:cytosol"/>
    <property type="evidence" value="ECO:0007669"/>
    <property type="project" value="GOC"/>
</dbReference>
<dbReference type="InterPro" id="IPR057981">
    <property type="entry name" value="TPR_LAA1-like_C"/>
</dbReference>
<evidence type="ECO:0000313" key="4">
    <source>
        <dbReference type="EMBL" id="TPX44962.1"/>
    </source>
</evidence>
<dbReference type="Gene3D" id="1.25.10.10">
    <property type="entry name" value="Leucine-rich Repeat Variant"/>
    <property type="match status" value="3"/>
</dbReference>
<name>A0A507D0K9_9FUNG</name>
<dbReference type="PANTHER" id="PTHR21663:SF0">
    <property type="entry name" value="HEAT REPEAT-CONTAINING PROTEIN 5B"/>
    <property type="match status" value="1"/>
</dbReference>
<dbReference type="STRING" id="286115.A0A507D0K9"/>
<dbReference type="InterPro" id="IPR046837">
    <property type="entry name" value="Laa1/Sip1/HEATR5-like_HEAT"/>
</dbReference>
<dbReference type="Proteomes" id="UP000320475">
    <property type="component" value="Unassembled WGS sequence"/>
</dbReference>
<dbReference type="EMBL" id="QEAN01000106">
    <property type="protein sequence ID" value="TPX48122.1"/>
    <property type="molecule type" value="Genomic_DNA"/>
</dbReference>
<dbReference type="InterPro" id="IPR016024">
    <property type="entry name" value="ARM-type_fold"/>
</dbReference>
<dbReference type="Pfam" id="PF25808">
    <property type="entry name" value="TPR_LAA1_C"/>
    <property type="match status" value="1"/>
</dbReference>
<evidence type="ECO:0000256" key="2">
    <source>
        <dbReference type="SAM" id="MobiDB-lite"/>
    </source>
</evidence>
<dbReference type="GO" id="GO:0016020">
    <property type="term" value="C:membrane"/>
    <property type="evidence" value="ECO:0007669"/>
    <property type="project" value="TreeGrafter"/>
</dbReference>
<dbReference type="SUPFAM" id="SSF48371">
    <property type="entry name" value="ARM repeat"/>
    <property type="match status" value="2"/>
</dbReference>
<keyword evidence="6" id="KW-1185">Reference proteome</keyword>
<evidence type="ECO:0000313" key="7">
    <source>
        <dbReference type="Proteomes" id="UP000320475"/>
    </source>
</evidence>
<protein>
    <recommendedName>
        <fullName evidence="3">LAA1-like C-terminal TPR repeats domain-containing protein</fullName>
    </recommendedName>
</protein>
<reference evidence="6 7" key="1">
    <citation type="journal article" date="2019" name="Sci. Rep.">
        <title>Comparative genomics of chytrid fungi reveal insights into the obligate biotrophic and pathogenic lifestyle of Synchytrium endobioticum.</title>
        <authorList>
            <person name="van de Vossenberg B.T.L.H."/>
            <person name="Warris S."/>
            <person name="Nguyen H.D.T."/>
            <person name="van Gent-Pelzer M.P.E."/>
            <person name="Joly D.L."/>
            <person name="van de Geest H.C."/>
            <person name="Bonants P.J.M."/>
            <person name="Smith D.S."/>
            <person name="Levesque C.A."/>
            <person name="van der Lee T.A.J."/>
        </authorList>
    </citation>
    <scope>NUCLEOTIDE SEQUENCE [LARGE SCALE GENOMIC DNA]</scope>
    <source>
        <strain evidence="4 7">LEV6574</strain>
        <strain evidence="5 6">MB42</strain>
    </source>
</reference>
<dbReference type="GO" id="GO:0030139">
    <property type="term" value="C:endocytic vesicle"/>
    <property type="evidence" value="ECO:0007669"/>
    <property type="project" value="TreeGrafter"/>
</dbReference>
<dbReference type="Proteomes" id="UP000317494">
    <property type="component" value="Unassembled WGS sequence"/>
</dbReference>
<evidence type="ECO:0000313" key="5">
    <source>
        <dbReference type="EMBL" id="TPX48122.1"/>
    </source>
</evidence>
<dbReference type="EMBL" id="QEAM01000160">
    <property type="protein sequence ID" value="TPX44962.1"/>
    <property type="molecule type" value="Genomic_DNA"/>
</dbReference>
<dbReference type="Pfam" id="PF25468">
    <property type="entry name" value="HEAT_HEATR5A"/>
    <property type="match status" value="1"/>
</dbReference>
<feature type="domain" description="LAA1-like C-terminal TPR repeats" evidence="3">
    <location>
        <begin position="1917"/>
        <end position="2095"/>
    </location>
</feature>
<sequence length="2129" mass="231905">MESGDRPSIPDSFAFDESKIATADSPEKKEVVLFLWLSALERDLRRSNRDAIKPFQAVIEKLLLKYLSSTNPKPSGPVRQSIARCYISLFTNGDSRTVFDILTALQAFLSKKTEDPAVRLAVIHCTGVISGTHGCRVLSLFAETLTSLTKLLRNAKEQDLTLRYECLVALARSIRACGRSANDALLKDINRIAKAGLTDKFMLIRGAAAEVLQAILRFAAPTIPPKFEEYDVMFSQYAKSMESSNSETRRLIASAISAMLVISQNKTPQSKSPATRSPAKPTPVADASVTEKSLLTVQEMLNLTTNQLLKTTARDVKVGIIEAYAAMLHELGFLFVETNYSLIVKHILDLSANPKLSSSRREVIFMRQLCEFMLRDVVGKMLSESGQVNAVRELTNMYLKKYPPVLPTDVEPNRQSLICVLNEVAVLLLDLGSAATQVQDVVTDPLMSFINHPSASVNVALSWCLRCLCAAVPTQLPKLMHKLGGLVQREIPILTSERPELIDRWVGWANCLAGVIGGVSSRSLYVSFDMAAKIFVVSTQLLKSVINHPNIKDWKLATAQVQVAWTLMGSLMTLGPNFVKVHLSQFLLIWKAVLSKVTSKEGGPAVKSEAEWTYLLSSRDHALAALYSFLLFNRKDLVTNDVAKRLVVCLNTVVGWLSTLPPTYPISQQSAVPTVPNTTNNAKLVDREHTVRRRLFQCFTLLPPSTYETIFPVLIKATQDVFAREPEKLASTLPTGPVDKGASVAIDSTSLTSLTRGLVINVASDSGAEDRGWTRAVSQDTDIANLKAALENQHPHATEYDPHCIYFYQPSQHISSSANEHSSAAYEVRYVRPSPVAPSIAVIDAAIELFSIVFPFESAATQEGMLEQFIRTSKYTGAKMSPGKKLATQLNVLVAVIGALKRIMVKQGSFASGRSAVAIRDLTDEALTSAEPSIRSAGSEVLGRLARTVGTAIFINPLIQGLVDQVVNNRDPVARSGYALALGYINSYVGGMAAASHIKTIVGILHSLAADPHPLVHTWALHALWLTVESSGLMYEPYVNSTLLTVARLFMSDTHEIPYLAANQPGGDTNADVYPTFGRILHALVGVVGPELQDGKRVRELCFGLYEALRNDSDPFVVVEAIKCVQHFILFAPKHVDIASLVPFLQVQLAGDYKSHGALMRKASVTCLYQLVQRNPESVLAAAMNSQLEEQLFALLDTEMDGTVCDETRDILMGLLRHVAPTRPSRWLELCKSILSKSAPPVPAASAADGSGNSHQTNDAAGSAEEYDDDEGFGVRNQRSGYVTPPGASAAAPQANPGLAGSFAAIALKLMMPLLPRWRTQIFALACLRQTISVAKSTGVKAHFDLEIARNAVSTGGRVDYLVLKLADLVRMAFSASTGTVDALRLEGLLVLQDILEKFGDTADPDYDDHALLEQYQAQISAALAPNFSPDTSPEVMSAACRVCAVYIGSGINKSLGALGRVLKVWVGTLDRCQETNDLDGERSSPHITLMLRLAIVTAWADLQIASTTHPYLIDIVGPNLPVLVPLWMSVLRDHAKIKLETDSVSPLAAAATPDSGSSLYMYTSSTLDVVLPYYLRSWHVVMQAFTALIDVRDDLIVAAIRESDPNAAPSDGPTNTYFVLYGLCMEAIANSGLRGSSASQRDGDKIMISCLGSIAQLCRPKIAGKKFLPKGVFMETISIFDRLLQTEELPVQLLVVRIVQRIFAEYGDEYFLDDAEVYAAGNDFDLLTGNVVDAGPLANYSRLYVTIKLLFNGFMYQVPSLSNNPTATVNAYRKVTPDTADFLAVCLETLTALVCSPGLTSAQKAEIMPIPIYIYLTLLKSDRFTADVGPRVLVCLKACMENIHACILSLEEPVVAKVLQAGLSTLIDSVQDELEESADSTDPFDHTMIKNCLLAVTLVTTTEPKLSHHHDTQERFVKTLKRFLNTTANESLSFVALQCTRSLLGLFGRHEAEAMAIGAMYARLLLPEIVAFICTMANQTLSSTTWPRASLLDDALKCILVLYALLPDEHKKISFLPVLVPLMVSVITPVPESGPPAFPHTAATTLQSTAVSSLLQIAGTHPVAFRSSIASLPDAERVKLERALRYNLSRQNSAVAQPSLMLSRTASPSPEMHSAPKIQLRASFGDFS</sequence>
<organism evidence="4 7">
    <name type="scientific">Synchytrium endobioticum</name>
    <dbReference type="NCBI Taxonomy" id="286115"/>
    <lineage>
        <taxon>Eukaryota</taxon>
        <taxon>Fungi</taxon>
        <taxon>Fungi incertae sedis</taxon>
        <taxon>Chytridiomycota</taxon>
        <taxon>Chytridiomycota incertae sedis</taxon>
        <taxon>Chytridiomycetes</taxon>
        <taxon>Synchytriales</taxon>
        <taxon>Synchytriaceae</taxon>
        <taxon>Synchytrium</taxon>
    </lineage>
</organism>
<evidence type="ECO:0000259" key="3">
    <source>
        <dbReference type="Pfam" id="PF25808"/>
    </source>
</evidence>
<proteinExistence type="inferred from homology"/>
<dbReference type="Pfam" id="PF20210">
    <property type="entry name" value="Laa1_Sip1_HTR5"/>
    <property type="match status" value="1"/>
</dbReference>
<comment type="caution">
    <text evidence="4">The sequence shown here is derived from an EMBL/GenBank/DDBJ whole genome shotgun (WGS) entry which is preliminary data.</text>
</comment>
<feature type="region of interest" description="Disordered" evidence="2">
    <location>
        <begin position="1242"/>
        <end position="1293"/>
    </location>
</feature>